<name>A0A8J7RQ32_9BACT</name>
<accession>A0A8J7RQ32</accession>
<comment type="subcellular location">
    <subcellularLocation>
        <location evidence="5">Cell membrane</location>
        <topology evidence="5">Multi-pass membrane protein</topology>
    </subcellularLocation>
</comment>
<dbReference type="Pfam" id="PF03699">
    <property type="entry name" value="UPF0182"/>
    <property type="match status" value="1"/>
</dbReference>
<dbReference type="PANTHER" id="PTHR39344:SF1">
    <property type="entry name" value="UPF0182 PROTEIN SLL1060"/>
    <property type="match status" value="1"/>
</dbReference>
<reference evidence="6" key="1">
    <citation type="submission" date="2021-02" db="EMBL/GenBank/DDBJ databases">
        <title>Natronogracilivirga saccharolytica gen. nov. sp. nov. a new anaerobic, haloalkiliphilic carbohydrate-fermenting bacterium from soda lake and proposing of Cyclonatronumiaceae fam. nov. in the phylum Balneolaeota.</title>
        <authorList>
            <person name="Zhilina T.N."/>
            <person name="Sorokin D.Y."/>
            <person name="Zavarzina D.G."/>
            <person name="Toshchakov S.V."/>
            <person name="Kublanov I.V."/>
        </authorList>
    </citation>
    <scope>NUCLEOTIDE SEQUENCE</scope>
    <source>
        <strain evidence="6">Z-1702</strain>
    </source>
</reference>
<sequence length="918" mass="105838">MTLRILRIALIIIIPLILLMIFSSWIMEWVWLRELGYADIFRVLKSTQVMMFLGAFLLSGIYLMINFRFLARQLQNSRLVTTIIGSLNIAIPADRQYKWLRRAFTAGSLIIAFIFALAIMLRWDDALRFFYAQPFGAVDPVFGREISFYMFQLPLISTIQGSITALAFFVTFLLAVIYFATDMISARPNEGLRADPSALMQIKINGAIWLLFLGFGFFLSRYELLFREDGVVFGAGYTHVAIELPALWIASILTILLAALLIASRWVRMNKVLAGVAVLVVLSLLFGRLILPAAVQQFRVDPNELEVERPYIEHNIEMTRLAYGLDNVREIDYSADDTLKAGDIRENQEIIENIRLWDPRLLIQTYRQLQEIRPYYQFNTIGIDRYRIDGEKQQVMLAGRELSPRLPDGSNTWVNRHLQYTHGYGVAMSPVNRSNRQGEPLMLARDLPPVTHPDIPIDNAAIYYGKQSVGYHIVNTGTEELHYPAGDGNVYHHYSGSGGIPFRSWFHRLLFAWELGDINILLSDYITPESRLQIWRGVQDRIERIAPFLQLDEDPYLVVHDGRLVWIQDAYTTSSKFPYSEPQGDINYMRNPVKIVVDAYEGSVDFYVVDETDPVMAVYQNIFPDIFQPADQVPEGLEEHFRYPVNLFEVQMQQYTRYHMTNPRVFYNDEDRWRRPFEQYAGQRTVMEPYYVLGRLPGEETEELEFKLISPFTPEGRNNMIAWMAARSDPEHYGELITYRLPKDRLIFGPSQIESRIDQDPEISRQLALWDQRGSRVIRGNLLVVPVANSFMYVEPVFLLADRDDIPQLQRVIVAVGDDISMQPTIETAMVDLFGEDADFLEPEVAPEAIPDDEELLAEMEEPLPVEDRPGAEPGVAVDPDELQRIRSLWQEMRQAISDGDWRQYGELMDELDNLLEP</sequence>
<dbReference type="HAMAP" id="MF_01600">
    <property type="entry name" value="UPF0182"/>
    <property type="match status" value="1"/>
</dbReference>
<feature type="transmembrane region" description="Helical" evidence="5">
    <location>
        <begin position="159"/>
        <end position="181"/>
    </location>
</feature>
<keyword evidence="2 5" id="KW-0812">Transmembrane</keyword>
<evidence type="ECO:0000256" key="3">
    <source>
        <dbReference type="ARBA" id="ARBA00022989"/>
    </source>
</evidence>
<feature type="transmembrane region" description="Helical" evidence="5">
    <location>
        <begin position="272"/>
        <end position="291"/>
    </location>
</feature>
<dbReference type="PANTHER" id="PTHR39344">
    <property type="entry name" value="UPF0182 PROTEIN SLL1060"/>
    <property type="match status" value="1"/>
</dbReference>
<evidence type="ECO:0000313" key="6">
    <source>
        <dbReference type="EMBL" id="MBP3191819.1"/>
    </source>
</evidence>
<dbReference type="Proteomes" id="UP000673975">
    <property type="component" value="Unassembled WGS sequence"/>
</dbReference>
<proteinExistence type="inferred from homology"/>
<dbReference type="RefSeq" id="WP_210510610.1">
    <property type="nucleotide sequence ID" value="NZ_JAFIDN010000002.1"/>
</dbReference>
<evidence type="ECO:0000256" key="2">
    <source>
        <dbReference type="ARBA" id="ARBA00022692"/>
    </source>
</evidence>
<evidence type="ECO:0000313" key="7">
    <source>
        <dbReference type="Proteomes" id="UP000673975"/>
    </source>
</evidence>
<keyword evidence="4 5" id="KW-0472">Membrane</keyword>
<dbReference type="AlphaFoldDB" id="A0A8J7RQ32"/>
<feature type="transmembrane region" description="Helical" evidence="5">
    <location>
        <begin position="47"/>
        <end position="65"/>
    </location>
</feature>
<comment type="caution">
    <text evidence="6">The sequence shown here is derived from an EMBL/GenBank/DDBJ whole genome shotgun (WGS) entry which is preliminary data.</text>
</comment>
<organism evidence="6 7">
    <name type="scientific">Natronogracilivirga saccharolytica</name>
    <dbReference type="NCBI Taxonomy" id="2812953"/>
    <lineage>
        <taxon>Bacteria</taxon>
        <taxon>Pseudomonadati</taxon>
        <taxon>Balneolota</taxon>
        <taxon>Balneolia</taxon>
        <taxon>Balneolales</taxon>
        <taxon>Cyclonatronaceae</taxon>
        <taxon>Natronogracilivirga</taxon>
    </lineage>
</organism>
<keyword evidence="1 5" id="KW-1003">Cell membrane</keyword>
<comment type="similarity">
    <text evidence="5">Belongs to the UPF0182 family.</text>
</comment>
<keyword evidence="3 5" id="KW-1133">Transmembrane helix</keyword>
<dbReference type="InterPro" id="IPR005372">
    <property type="entry name" value="UPF0182"/>
</dbReference>
<feature type="transmembrane region" description="Helical" evidence="5">
    <location>
        <begin position="103"/>
        <end position="123"/>
    </location>
</feature>
<feature type="transmembrane region" description="Helical" evidence="5">
    <location>
        <begin position="202"/>
        <end position="220"/>
    </location>
</feature>
<protein>
    <recommendedName>
        <fullName evidence="5">UPF0182 protein NATSA_03990</fullName>
    </recommendedName>
</protein>
<evidence type="ECO:0000256" key="4">
    <source>
        <dbReference type="ARBA" id="ARBA00023136"/>
    </source>
</evidence>
<evidence type="ECO:0000256" key="1">
    <source>
        <dbReference type="ARBA" id="ARBA00022475"/>
    </source>
</evidence>
<evidence type="ECO:0000256" key="5">
    <source>
        <dbReference type="HAMAP-Rule" id="MF_01600"/>
    </source>
</evidence>
<dbReference type="EMBL" id="JAFIDN010000002">
    <property type="protein sequence ID" value="MBP3191819.1"/>
    <property type="molecule type" value="Genomic_DNA"/>
</dbReference>
<keyword evidence="7" id="KW-1185">Reference proteome</keyword>
<feature type="transmembrane region" description="Helical" evidence="5">
    <location>
        <begin position="7"/>
        <end position="27"/>
    </location>
</feature>
<feature type="transmembrane region" description="Helical" evidence="5">
    <location>
        <begin position="240"/>
        <end position="263"/>
    </location>
</feature>
<gene>
    <name evidence="6" type="ORF">NATSA_03990</name>
</gene>
<dbReference type="GO" id="GO:0005576">
    <property type="term" value="C:extracellular region"/>
    <property type="evidence" value="ECO:0007669"/>
    <property type="project" value="TreeGrafter"/>
</dbReference>
<dbReference type="GO" id="GO:0005886">
    <property type="term" value="C:plasma membrane"/>
    <property type="evidence" value="ECO:0007669"/>
    <property type="project" value="UniProtKB-SubCell"/>
</dbReference>